<dbReference type="SMART" id="SM00855">
    <property type="entry name" value="PGAM"/>
    <property type="match status" value="1"/>
</dbReference>
<keyword evidence="2" id="KW-1185">Reference proteome</keyword>
<dbReference type="OrthoDB" id="7502553at2"/>
<comment type="caution">
    <text evidence="1">The sequence shown here is derived from an EMBL/GenBank/DDBJ whole genome shotgun (WGS) entry which is preliminary data.</text>
</comment>
<gene>
    <name evidence="1" type="ORF">C5750_05830</name>
</gene>
<dbReference type="InterPro" id="IPR013078">
    <property type="entry name" value="His_Pase_superF_clade-1"/>
</dbReference>
<sequence length="198" mass="21123">MAKATRLTLVCHGATPAVRTGAFPADEALEPGEIQRAQAIAGHLRHAHRVLTSPALRARQTADALGLEAIVDAALAEIDYGQWAGQAFTAVHDAQPDDVADWMHNPVSAPHGGESIHDFLVRIADWMRSHLNDGGHTIVVTHASVVRAAVLSALQAPDSAFWRIDVEPLSCIEMSSDGVRWMLRAAACLPTRAAGILP</sequence>
<organism evidence="1 2">
    <name type="scientific">Phyllobacterium myrsinacearum</name>
    <dbReference type="NCBI Taxonomy" id="28101"/>
    <lineage>
        <taxon>Bacteria</taxon>
        <taxon>Pseudomonadati</taxon>
        <taxon>Pseudomonadota</taxon>
        <taxon>Alphaproteobacteria</taxon>
        <taxon>Hyphomicrobiales</taxon>
        <taxon>Phyllobacteriaceae</taxon>
        <taxon>Phyllobacterium</taxon>
    </lineage>
</organism>
<evidence type="ECO:0000313" key="2">
    <source>
        <dbReference type="Proteomes" id="UP000238563"/>
    </source>
</evidence>
<dbReference type="EMBL" id="PVBT01000001">
    <property type="protein sequence ID" value="PRD58615.1"/>
    <property type="molecule type" value="Genomic_DNA"/>
</dbReference>
<dbReference type="InterPro" id="IPR029033">
    <property type="entry name" value="His_PPase_superfam"/>
</dbReference>
<dbReference type="RefSeq" id="WP_105732841.1">
    <property type="nucleotide sequence ID" value="NZ_PVBT01000001.1"/>
</dbReference>
<evidence type="ECO:0000313" key="1">
    <source>
        <dbReference type="EMBL" id="PRD58615.1"/>
    </source>
</evidence>
<reference evidence="1 2" key="1">
    <citation type="submission" date="2018-02" db="EMBL/GenBank/DDBJ databases">
        <title>The draft genome of Phyllobacterium myrsinacearum DSM5892.</title>
        <authorList>
            <person name="Li L."/>
            <person name="Liu L."/>
            <person name="Zhang X."/>
            <person name="Wang T."/>
        </authorList>
    </citation>
    <scope>NUCLEOTIDE SEQUENCE [LARGE SCALE GENOMIC DNA]</scope>
    <source>
        <strain evidence="1 2">DSM 5892</strain>
    </source>
</reference>
<protein>
    <submittedName>
        <fullName evidence="1">Histidine phosphatase family protein</fullName>
    </submittedName>
</protein>
<dbReference type="Gene3D" id="3.40.50.1240">
    <property type="entry name" value="Phosphoglycerate mutase-like"/>
    <property type="match status" value="1"/>
</dbReference>
<dbReference type="SUPFAM" id="SSF53254">
    <property type="entry name" value="Phosphoglycerate mutase-like"/>
    <property type="match status" value="1"/>
</dbReference>
<dbReference type="Pfam" id="PF00300">
    <property type="entry name" value="His_Phos_1"/>
    <property type="match status" value="1"/>
</dbReference>
<proteinExistence type="predicted"/>
<dbReference type="CDD" id="cd07067">
    <property type="entry name" value="HP_PGM_like"/>
    <property type="match status" value="1"/>
</dbReference>
<name>A0A2S9JZ46_9HYPH</name>
<accession>A0A2S9JZ46</accession>
<dbReference type="AlphaFoldDB" id="A0A2S9JZ46"/>
<dbReference type="Proteomes" id="UP000238563">
    <property type="component" value="Unassembled WGS sequence"/>
</dbReference>